<protein>
    <submittedName>
        <fullName evidence="1">Uncharacterized protein</fullName>
    </submittedName>
</protein>
<reference evidence="1 2" key="1">
    <citation type="submission" date="2018-04" db="EMBL/GenBank/DDBJ databases">
        <title>Genomic Encyclopedia of Archaeal and Bacterial Type Strains, Phase II (KMG-II): from individual species to whole genera.</title>
        <authorList>
            <person name="Goeker M."/>
        </authorList>
    </citation>
    <scope>NUCLEOTIDE SEQUENCE [LARGE SCALE GENOMIC DNA]</scope>
    <source>
        <strain evidence="1 2">DSM 5822</strain>
    </source>
</reference>
<gene>
    <name evidence="1" type="ORF">C8N29_101206</name>
</gene>
<organism evidence="1 2">
    <name type="scientific">Agitococcus lubricus</name>
    <dbReference type="NCBI Taxonomy" id="1077255"/>
    <lineage>
        <taxon>Bacteria</taxon>
        <taxon>Pseudomonadati</taxon>
        <taxon>Pseudomonadota</taxon>
        <taxon>Gammaproteobacteria</taxon>
        <taxon>Moraxellales</taxon>
        <taxon>Moraxellaceae</taxon>
        <taxon>Agitococcus</taxon>
    </lineage>
</organism>
<evidence type="ECO:0000313" key="2">
    <source>
        <dbReference type="Proteomes" id="UP000244223"/>
    </source>
</evidence>
<dbReference type="EMBL" id="QAON01000001">
    <property type="protein sequence ID" value="PTQ91134.1"/>
    <property type="molecule type" value="Genomic_DNA"/>
</dbReference>
<keyword evidence="2" id="KW-1185">Reference proteome</keyword>
<evidence type="ECO:0000313" key="1">
    <source>
        <dbReference type="EMBL" id="PTQ91134.1"/>
    </source>
</evidence>
<dbReference type="RefSeq" id="WP_107864159.1">
    <property type="nucleotide sequence ID" value="NZ_QAON01000001.1"/>
</dbReference>
<dbReference type="Proteomes" id="UP000244223">
    <property type="component" value="Unassembled WGS sequence"/>
</dbReference>
<comment type="caution">
    <text evidence="1">The sequence shown here is derived from an EMBL/GenBank/DDBJ whole genome shotgun (WGS) entry which is preliminary data.</text>
</comment>
<dbReference type="OrthoDB" id="9834047at2"/>
<dbReference type="AlphaFoldDB" id="A0A2T5J3D9"/>
<accession>A0A2T5J3D9</accession>
<name>A0A2T5J3D9_9GAMM</name>
<sequence>MIDASTLALTQPSIAQHLPAFWRLARLNTGLPLLWPITYQQAIVIRHQLAHQEAAYQLVENCLLSLWQHGAAQLEFTVYQHSLRPAFPYFQQLSSSSIRCIYHKKQFKDYLEDLHTLLVQRQQGINSAQVLSDNQRLAIPSATDKIQIVVISQLWPDVELLTRLLDICQYGLALGVVPILLLSEHYFPKHPVDEWQTQLLALIEQITTPALVMNVHAHQRLTIEAPQLQPLAALYDFFQPVIEYYDAAVYQHVLDSSAVYVD</sequence>
<proteinExistence type="predicted"/>